<dbReference type="Proteomes" id="UP000003986">
    <property type="component" value="Unassembled WGS sequence"/>
</dbReference>
<evidence type="ECO:0000313" key="2">
    <source>
        <dbReference type="Proteomes" id="UP000003986"/>
    </source>
</evidence>
<dbReference type="Pfam" id="PF22880">
    <property type="entry name" value="DUF7019"/>
    <property type="match status" value="1"/>
</dbReference>
<name>D6AGQ8_STRFL</name>
<reference evidence="2" key="1">
    <citation type="submission" date="2008-10" db="EMBL/GenBank/DDBJ databases">
        <authorList>
            <person name="Molnar K."/>
        </authorList>
    </citation>
    <scope>NUCLEOTIDE SEQUENCE [LARGE SCALE GENOMIC DNA]</scope>
    <source>
        <strain evidence="2">NRRL 15998</strain>
    </source>
</reference>
<sequence>MMLLVSSSCGGRMRDLLYFSREKLRHFHGGPEDFPGGRSIEVEATAFGVGGRVAVGESVSAGASRSEGPDLETVIAHLEKTCTAHTAVPASCRSIGAYEWVEFSGSFHRGPRVRDWGLHDKGVYTFTSHENPLLCPQFTGEAECSGIEVLLCGSAQHVIGEDDQPRTRMGSGSDWLHDMAAELVALEERGETTLPESLVRTPREMQEYAARVAHDMMVSWRQGPVHVHGHARVLCNFEAVDGQHRLIVASPLYVETAPPPRDGALAPQPTRRRWPWRFRVYPPAR</sequence>
<protein>
    <submittedName>
        <fullName evidence="1">Predicted protein</fullName>
    </submittedName>
</protein>
<evidence type="ECO:0000313" key="1">
    <source>
        <dbReference type="EMBL" id="EFE79010.2"/>
    </source>
</evidence>
<dbReference type="AlphaFoldDB" id="D6AGQ8"/>
<gene>
    <name evidence="1" type="ORF">SSGG_06377</name>
</gene>
<accession>D6AGQ8</accession>
<reference evidence="2" key="2">
    <citation type="submission" date="2008-12" db="EMBL/GenBank/DDBJ databases">
        <title>Annotation of Streptomyces roseosporus strain NRRL 15998.</title>
        <authorList>
            <consortium name="The Broad Institute Genome Sequencing Platform"/>
            <consortium name="Broad Institute Microbial Sequencing Center"/>
            <person name="Fischbach M."/>
            <person name="Ward D."/>
            <person name="Young S."/>
            <person name="Kodira C.D."/>
            <person name="Zeng Q."/>
            <person name="Koehrsen M."/>
            <person name="Godfrey P."/>
            <person name="Alvarado L."/>
            <person name="Berlin A.M."/>
            <person name="Borenstein D."/>
            <person name="Chen Z."/>
            <person name="Engels R."/>
            <person name="Freedman E."/>
            <person name="Gellesch M."/>
            <person name="Goldberg J."/>
            <person name="Griggs A."/>
            <person name="Gujja S."/>
            <person name="Heiman D.I."/>
            <person name="Hepburn T.A."/>
            <person name="Howarth C."/>
            <person name="Jen D."/>
            <person name="Larson L."/>
            <person name="Lewis B."/>
            <person name="Mehta T."/>
            <person name="Park D."/>
            <person name="Pearson M."/>
            <person name="Roberts A."/>
            <person name="Saif S."/>
            <person name="Shea T.D."/>
            <person name="Shenoy N."/>
            <person name="Sisk P."/>
            <person name="Stolte C."/>
            <person name="Sykes S.N."/>
            <person name="Walk T."/>
            <person name="White J."/>
            <person name="Yandava C."/>
            <person name="Straight P."/>
            <person name="Clardy J."/>
            <person name="Hung D."/>
            <person name="Kolter R."/>
            <person name="Mekalanos J."/>
            <person name="Walker S."/>
            <person name="Walsh C.T."/>
            <person name="Wieland B.L.C."/>
            <person name="Ilzarbe M."/>
            <person name="Galagan J."/>
            <person name="Nusbaum C."/>
            <person name="Birren B."/>
        </authorList>
    </citation>
    <scope>NUCLEOTIDE SEQUENCE [LARGE SCALE GENOMIC DNA]</scope>
    <source>
        <strain evidence="2">NRRL 15998</strain>
    </source>
</reference>
<organism evidence="1 2">
    <name type="scientific">Streptomyces filamentosus NRRL 15998</name>
    <dbReference type="NCBI Taxonomy" id="457431"/>
    <lineage>
        <taxon>Bacteria</taxon>
        <taxon>Bacillati</taxon>
        <taxon>Actinomycetota</taxon>
        <taxon>Actinomycetes</taxon>
        <taxon>Kitasatosporales</taxon>
        <taxon>Streptomycetaceae</taxon>
        <taxon>Streptomyces</taxon>
    </lineage>
</organism>
<dbReference type="NCBIfam" id="NF040893">
    <property type="entry name" value="SAVMC3_10250"/>
    <property type="match status" value="1"/>
</dbReference>
<proteinExistence type="predicted"/>
<dbReference type="InterPro" id="IPR054284">
    <property type="entry name" value="DUF7019"/>
</dbReference>
<dbReference type="EMBL" id="DS999644">
    <property type="protein sequence ID" value="EFE79010.2"/>
    <property type="molecule type" value="Genomic_DNA"/>
</dbReference>